<dbReference type="GO" id="GO:0043495">
    <property type="term" value="F:protein-membrane adaptor activity"/>
    <property type="evidence" value="ECO:0007669"/>
    <property type="project" value="InterPro"/>
</dbReference>
<gene>
    <name evidence="9" type="ORF">HAKA00212_LOCUS1410</name>
</gene>
<dbReference type="SMART" id="SM00185">
    <property type="entry name" value="ARM"/>
    <property type="match status" value="3"/>
</dbReference>
<dbReference type="PANTHER" id="PTHR47249:SF1">
    <property type="entry name" value="VACUOLAR PROTEIN 8"/>
    <property type="match status" value="1"/>
</dbReference>
<keyword evidence="3" id="KW-0926">Vacuole</keyword>
<dbReference type="GO" id="GO:0071562">
    <property type="term" value="P:nucleus-vacuole junction assembly"/>
    <property type="evidence" value="ECO:0007669"/>
    <property type="project" value="InterPro"/>
</dbReference>
<dbReference type="PROSITE" id="PS50176">
    <property type="entry name" value="ARM_REPEAT"/>
    <property type="match status" value="1"/>
</dbReference>
<dbReference type="InterPro" id="IPR011989">
    <property type="entry name" value="ARM-like"/>
</dbReference>
<evidence type="ECO:0000256" key="1">
    <source>
        <dbReference type="ARBA" id="ARBA00004592"/>
    </source>
</evidence>
<dbReference type="InterPro" id="IPR000225">
    <property type="entry name" value="Armadillo"/>
</dbReference>
<evidence type="ECO:0000256" key="3">
    <source>
        <dbReference type="ARBA" id="ARBA00022554"/>
    </source>
</evidence>
<proteinExistence type="inferred from homology"/>
<accession>A0A7S3UR34</accession>
<evidence type="ECO:0000256" key="2">
    <source>
        <dbReference type="ARBA" id="ARBA00005462"/>
    </source>
</evidence>
<sequence>MAGRADADALAAANGLWALANLAWHPDNQERLARYLGELVGLCEHAKLPVRANALAVVANAVYYHEGNRRRYEALDPGLAKLLAWCGQGQPGAVQESALRALVSLTYTERVALPLGAAGAAVPLLLGKVDAPASVDVQRFALMALANLAVHDANKRRVLEAGGVEVLVRCQGHDAEKVRDLARRILDALADIREADELGEKRRQLGIAGFFQLLQNDSPQVQKLAAESIAEEVWLQPKKQKEVAACGGIEVLLALLKNVASLQDQVVLPVLWSLRNAIHGSVPNRARASAADGVAALLALCQFYHASARQPRLLEASLTTFISLIIDSESNCRRVIRNGIDILIDIAEGYEAAASAAEQAAARGGDDEAAGEGGRALAKSNAALAASALQIVGPYNYFFCGNCGAKQTQGTTCAQCGRGLDLDEETLAAQYT</sequence>
<evidence type="ECO:0000313" key="9">
    <source>
        <dbReference type="EMBL" id="CAE0622747.1"/>
    </source>
</evidence>
<dbReference type="PANTHER" id="PTHR47249">
    <property type="entry name" value="VACUOLAR PROTEIN 8"/>
    <property type="match status" value="1"/>
</dbReference>
<reference evidence="9" key="1">
    <citation type="submission" date="2021-01" db="EMBL/GenBank/DDBJ databases">
        <authorList>
            <person name="Corre E."/>
            <person name="Pelletier E."/>
            <person name="Niang G."/>
            <person name="Scheremetjew M."/>
            <person name="Finn R."/>
            <person name="Kale V."/>
            <person name="Holt S."/>
            <person name="Cochrane G."/>
            <person name="Meng A."/>
            <person name="Brown T."/>
            <person name="Cohen L."/>
        </authorList>
    </citation>
    <scope>NUCLEOTIDE SEQUENCE</scope>
    <source>
        <strain evidence="9">CCMP3107</strain>
    </source>
</reference>
<name>A0A7S3UR34_HETAK</name>
<dbReference type="GO" id="GO:0005774">
    <property type="term" value="C:vacuolar membrane"/>
    <property type="evidence" value="ECO:0007669"/>
    <property type="project" value="UniProtKB-SubCell"/>
</dbReference>
<feature type="repeat" description="ARM" evidence="8">
    <location>
        <begin position="116"/>
        <end position="163"/>
    </location>
</feature>
<dbReference type="Gene3D" id="1.25.10.10">
    <property type="entry name" value="Leucine-rich Repeat Variant"/>
    <property type="match status" value="2"/>
</dbReference>
<evidence type="ECO:0000256" key="7">
    <source>
        <dbReference type="ARBA" id="ARBA00026209"/>
    </source>
</evidence>
<dbReference type="SUPFAM" id="SSF48371">
    <property type="entry name" value="ARM repeat"/>
    <property type="match status" value="1"/>
</dbReference>
<evidence type="ECO:0000256" key="5">
    <source>
        <dbReference type="ARBA" id="ARBA00023136"/>
    </source>
</evidence>
<evidence type="ECO:0000256" key="6">
    <source>
        <dbReference type="ARBA" id="ARBA00023288"/>
    </source>
</evidence>
<comment type="similarity">
    <text evidence="2">Belongs to the beta-catenin family.</text>
</comment>
<comment type="subcellular location">
    <subcellularLocation>
        <location evidence="1">Vacuole membrane</location>
        <topology evidence="1">Lipid-anchor</topology>
    </subcellularLocation>
</comment>
<keyword evidence="5" id="KW-0472">Membrane</keyword>
<dbReference type="EMBL" id="HBIU01003908">
    <property type="protein sequence ID" value="CAE0622747.1"/>
    <property type="molecule type" value="Transcribed_RNA"/>
</dbReference>
<dbReference type="InterPro" id="IPR045156">
    <property type="entry name" value="Vac8"/>
</dbReference>
<dbReference type="AlphaFoldDB" id="A0A7S3UR34"/>
<keyword evidence="4" id="KW-0677">Repeat</keyword>
<evidence type="ECO:0000256" key="8">
    <source>
        <dbReference type="PROSITE-ProRule" id="PRU00259"/>
    </source>
</evidence>
<dbReference type="InterPro" id="IPR016024">
    <property type="entry name" value="ARM-type_fold"/>
</dbReference>
<keyword evidence="6" id="KW-0449">Lipoprotein</keyword>
<organism evidence="9">
    <name type="scientific">Heterosigma akashiwo</name>
    <name type="common">Chromophytic alga</name>
    <name type="synonym">Heterosigma carterae</name>
    <dbReference type="NCBI Taxonomy" id="2829"/>
    <lineage>
        <taxon>Eukaryota</taxon>
        <taxon>Sar</taxon>
        <taxon>Stramenopiles</taxon>
        <taxon>Ochrophyta</taxon>
        <taxon>Raphidophyceae</taxon>
        <taxon>Chattonellales</taxon>
        <taxon>Chattonellaceae</taxon>
        <taxon>Heterosigma</taxon>
    </lineage>
</organism>
<evidence type="ECO:0000256" key="4">
    <source>
        <dbReference type="ARBA" id="ARBA00022737"/>
    </source>
</evidence>
<protein>
    <recommendedName>
        <fullName evidence="7">Vacuolar protein 8</fullName>
    </recommendedName>
</protein>